<dbReference type="CDD" id="cd00093">
    <property type="entry name" value="HTH_XRE"/>
    <property type="match status" value="1"/>
</dbReference>
<dbReference type="PANTHER" id="PTHR46558">
    <property type="entry name" value="TRACRIPTIONAL REGULATORY PROTEIN-RELATED-RELATED"/>
    <property type="match status" value="1"/>
</dbReference>
<dbReference type="PANTHER" id="PTHR46558:SF11">
    <property type="entry name" value="HTH-TYPE TRANSCRIPTIONAL REGULATOR XRE"/>
    <property type="match status" value="1"/>
</dbReference>
<evidence type="ECO:0000313" key="3">
    <source>
        <dbReference type="EMBL" id="MPN64248.1"/>
    </source>
</evidence>
<dbReference type="AlphaFoldDB" id="A0A645JKP3"/>
<accession>A0A645JKP3</accession>
<dbReference type="SUPFAM" id="SSF47413">
    <property type="entry name" value="lambda repressor-like DNA-binding domains"/>
    <property type="match status" value="1"/>
</dbReference>
<dbReference type="InterPro" id="IPR001387">
    <property type="entry name" value="Cro/C1-type_HTH"/>
</dbReference>
<dbReference type="PROSITE" id="PS50943">
    <property type="entry name" value="HTH_CROC1"/>
    <property type="match status" value="1"/>
</dbReference>
<dbReference type="InterPro" id="IPR010982">
    <property type="entry name" value="Lambda_DNA-bd_dom_sf"/>
</dbReference>
<gene>
    <name evidence="3" type="primary">immR_3</name>
    <name evidence="3" type="ORF">SDC9_212019</name>
</gene>
<evidence type="ECO:0000259" key="2">
    <source>
        <dbReference type="PROSITE" id="PS50943"/>
    </source>
</evidence>
<dbReference type="SMART" id="SM00530">
    <property type="entry name" value="HTH_XRE"/>
    <property type="match status" value="1"/>
</dbReference>
<keyword evidence="1" id="KW-0238">DNA-binding</keyword>
<protein>
    <submittedName>
        <fullName evidence="3">HTH-type transcriptional regulator ImmR</fullName>
    </submittedName>
</protein>
<comment type="caution">
    <text evidence="3">The sequence shown here is derived from an EMBL/GenBank/DDBJ whole genome shotgun (WGS) entry which is preliminary data.</text>
</comment>
<proteinExistence type="predicted"/>
<evidence type="ECO:0000256" key="1">
    <source>
        <dbReference type="ARBA" id="ARBA00023125"/>
    </source>
</evidence>
<dbReference type="GO" id="GO:0003677">
    <property type="term" value="F:DNA binding"/>
    <property type="evidence" value="ECO:0007669"/>
    <property type="project" value="UniProtKB-KW"/>
</dbReference>
<dbReference type="Gene3D" id="1.10.260.40">
    <property type="entry name" value="lambda repressor-like DNA-binding domains"/>
    <property type="match status" value="1"/>
</dbReference>
<sequence>MNFGEKLRLLRTEKGLTLKELGELTNQTFSNISRYERGIREPNIETIKMFADFFNVSVDYLLGLSEKENKSKNEIKQEFKPTLTSKDEKDIAKDLDSIMTKLQNEEDGPIYYNGTEVDSEDAELFRELLEVALKKIKIKNKETYTPKKYRK</sequence>
<feature type="domain" description="HTH cro/C1-type" evidence="2">
    <location>
        <begin position="7"/>
        <end position="61"/>
    </location>
</feature>
<dbReference type="Pfam" id="PF01381">
    <property type="entry name" value="HTH_3"/>
    <property type="match status" value="1"/>
</dbReference>
<reference evidence="3" key="1">
    <citation type="submission" date="2019-08" db="EMBL/GenBank/DDBJ databases">
        <authorList>
            <person name="Kucharzyk K."/>
            <person name="Murdoch R.W."/>
            <person name="Higgins S."/>
            <person name="Loffler F."/>
        </authorList>
    </citation>
    <scope>NUCLEOTIDE SEQUENCE</scope>
</reference>
<dbReference type="EMBL" id="VSSQ01144838">
    <property type="protein sequence ID" value="MPN64248.1"/>
    <property type="molecule type" value="Genomic_DNA"/>
</dbReference>
<name>A0A645JKP3_9ZZZZ</name>
<organism evidence="3">
    <name type="scientific">bioreactor metagenome</name>
    <dbReference type="NCBI Taxonomy" id="1076179"/>
    <lineage>
        <taxon>unclassified sequences</taxon>
        <taxon>metagenomes</taxon>
        <taxon>ecological metagenomes</taxon>
    </lineage>
</organism>